<dbReference type="PANTHER" id="PTHR31288:SF5">
    <property type="entry name" value="PROTEIN MANNAN SYNTHESIS-RELATED 1"/>
    <property type="match status" value="1"/>
</dbReference>
<dbReference type="Pfam" id="PF10615">
    <property type="entry name" value="DUF2470"/>
    <property type="match status" value="1"/>
</dbReference>
<keyword evidence="2" id="KW-0328">Glycosyltransferase</keyword>
<organism evidence="8 9">
    <name type="scientific">Fraxinus pennsylvanica</name>
    <dbReference type="NCBI Taxonomy" id="56036"/>
    <lineage>
        <taxon>Eukaryota</taxon>
        <taxon>Viridiplantae</taxon>
        <taxon>Streptophyta</taxon>
        <taxon>Embryophyta</taxon>
        <taxon>Tracheophyta</taxon>
        <taxon>Spermatophyta</taxon>
        <taxon>Magnoliopsida</taxon>
        <taxon>eudicotyledons</taxon>
        <taxon>Gunneridae</taxon>
        <taxon>Pentapetalae</taxon>
        <taxon>asterids</taxon>
        <taxon>lamiids</taxon>
        <taxon>Lamiales</taxon>
        <taxon>Oleaceae</taxon>
        <taxon>Oleeae</taxon>
        <taxon>Fraxinus</taxon>
    </lineage>
</organism>
<dbReference type="CDD" id="cd11299">
    <property type="entry name" value="O-FucT_plant"/>
    <property type="match status" value="1"/>
</dbReference>
<feature type="domain" description="DUF2470" evidence="7">
    <location>
        <begin position="224"/>
        <end position="297"/>
    </location>
</feature>
<gene>
    <name evidence="8" type="ORF">FPE_LOCUS14549</name>
</gene>
<evidence type="ECO:0000256" key="5">
    <source>
        <dbReference type="ARBA" id="ARBA00023277"/>
    </source>
</evidence>
<dbReference type="Gene3D" id="2.30.110.10">
    <property type="entry name" value="Electron Transport, Fmn-binding Protein, Chain A"/>
    <property type="match status" value="1"/>
</dbReference>
<dbReference type="Proteomes" id="UP000834106">
    <property type="component" value="Chromosome 9"/>
</dbReference>
<keyword evidence="3" id="KW-0808">Transferase</keyword>
<dbReference type="PANTHER" id="PTHR31288">
    <property type="entry name" value="O-FUCOSYLTRANSFERASE FAMILY PROTEIN"/>
    <property type="match status" value="1"/>
</dbReference>
<evidence type="ECO:0000256" key="1">
    <source>
        <dbReference type="ARBA" id="ARBA00007737"/>
    </source>
</evidence>
<dbReference type="AlphaFoldDB" id="A0AAD1ZD82"/>
<keyword evidence="4" id="KW-0294">Fucose metabolism</keyword>
<evidence type="ECO:0000256" key="4">
    <source>
        <dbReference type="ARBA" id="ARBA00023253"/>
    </source>
</evidence>
<evidence type="ECO:0000256" key="3">
    <source>
        <dbReference type="ARBA" id="ARBA00022679"/>
    </source>
</evidence>
<evidence type="ECO:0000256" key="2">
    <source>
        <dbReference type="ARBA" id="ARBA00022676"/>
    </source>
</evidence>
<evidence type="ECO:0000313" key="9">
    <source>
        <dbReference type="Proteomes" id="UP000834106"/>
    </source>
</evidence>
<comment type="similarity">
    <text evidence="1">Belongs to the glycosyltransferase GT106 family.</text>
</comment>
<dbReference type="InterPro" id="IPR019378">
    <property type="entry name" value="GDP-Fuc_O-FucTrfase"/>
</dbReference>
<dbReference type="GO" id="GO:0006004">
    <property type="term" value="P:fucose metabolic process"/>
    <property type="evidence" value="ECO:0007669"/>
    <property type="project" value="UniProtKB-KW"/>
</dbReference>
<accession>A0AAD1ZD82</accession>
<dbReference type="InterPro" id="IPR019595">
    <property type="entry name" value="DUF2470"/>
</dbReference>
<keyword evidence="5" id="KW-0119">Carbohydrate metabolism</keyword>
<dbReference type="Pfam" id="PF10250">
    <property type="entry name" value="O-FucT"/>
    <property type="match status" value="1"/>
</dbReference>
<dbReference type="InterPro" id="IPR037119">
    <property type="entry name" value="Haem_oxidase_HugZ-like_sf"/>
</dbReference>
<sequence>MLFQTKFPTSHLPTSIFPRTHFPRPSFPPFKPFTLQSFKPLRTNPCHRFSIQPLKCSVSVVAEPTNLEFTSNPKPFPAEVSRTIMKLSSVGTFSSLSQEGWPLGFGVRFAVDLNGTPLLCLNESSRKLFVDKKCSLHVQLEQCELRTLQCTIHGNLDKPGDGMALKRLSSAWKKRFGEEVDENNIYVIAVERALQMADFAEDVMWVTSSEYASANPDPLRDFAKKIIDVINEHNMEDVHRICNIYVNLDFQVLDAKMVWVDRLGFDMRLRSTQNDVFEVRIPFPREVTDEKAAKSAFNGMSQLAWEVEKNVQVPEFTKVLAGVLTVTMFVMLGHMIKRDHFDSFQPTVHETRRASEHGLVSVTKGGERTWKEDGLTLKPCWDKPVLEEAGEVHGYVTFSLTNGPEYHVSQIADAVVVARHLRATLVLPDIRGSKPGDKRNFEDIYDVQKFITSLDGVVKVVKTQPSDVSSRNLAVVRVPNRVTENHIAENIEPIFRTKGNLRLVTYFPSVNMKKKGEKARTDSTACLAMFSTLEPQTEVLEVVNSMIDRLRTLSRKSNGQFVAVDLRVDILEKKSCHKNGGALGSKSCYNPQEVALFLSKIGFNKDTTVYVTQSKWDSSLDALKDFFPKTYTKEAIMPMDKKDKFLNSGTSEFEKVIDFYISSESDIFVPAISGLFYANVAGKRIASGRNQILVPANIPGSSATSADFISHYVSKKNHFAYTCFCYFMLE</sequence>
<reference evidence="8" key="1">
    <citation type="submission" date="2023-05" db="EMBL/GenBank/DDBJ databases">
        <authorList>
            <person name="Huff M."/>
        </authorList>
    </citation>
    <scope>NUCLEOTIDE SEQUENCE</scope>
</reference>
<dbReference type="InterPro" id="IPR012349">
    <property type="entry name" value="Split_barrel_FMN-bd"/>
</dbReference>
<dbReference type="EMBL" id="OU503044">
    <property type="protein sequence ID" value="CAI9767119.1"/>
    <property type="molecule type" value="Genomic_DNA"/>
</dbReference>
<keyword evidence="9" id="KW-1185">Reference proteome</keyword>
<evidence type="ECO:0000256" key="6">
    <source>
        <dbReference type="ARBA" id="ARBA00030350"/>
    </source>
</evidence>
<dbReference type="Gene3D" id="3.20.180.10">
    <property type="entry name" value="PNP-oxidase-like"/>
    <property type="match status" value="1"/>
</dbReference>
<evidence type="ECO:0000259" key="7">
    <source>
        <dbReference type="Pfam" id="PF10615"/>
    </source>
</evidence>
<name>A0AAD1ZD82_9LAMI</name>
<dbReference type="GO" id="GO:0016757">
    <property type="term" value="F:glycosyltransferase activity"/>
    <property type="evidence" value="ECO:0007669"/>
    <property type="project" value="UniProtKB-KW"/>
</dbReference>
<evidence type="ECO:0000313" key="8">
    <source>
        <dbReference type="EMBL" id="CAI9767119.1"/>
    </source>
</evidence>
<dbReference type="SUPFAM" id="SSF50475">
    <property type="entry name" value="FMN-binding split barrel"/>
    <property type="match status" value="1"/>
</dbReference>
<protein>
    <recommendedName>
        <fullName evidence="6">O-fucosyltransferase family protein</fullName>
    </recommendedName>
</protein>
<dbReference type="InterPro" id="IPR024709">
    <property type="entry name" value="FucosylTrfase_pln"/>
</dbReference>
<proteinExistence type="inferred from homology"/>